<dbReference type="Proteomes" id="UP000569951">
    <property type="component" value="Unassembled WGS sequence"/>
</dbReference>
<dbReference type="RefSeq" id="WP_183985225.1">
    <property type="nucleotide sequence ID" value="NZ_JACHHG010000003.1"/>
</dbReference>
<keyword evidence="2" id="KW-0328">Glycosyltransferase</keyword>
<dbReference type="AlphaFoldDB" id="A0A841HXM3"/>
<sequence>MPVVYIVLLNWNGWADTIACLQSLRTLHTPHRVVVVDNASRNDSVSRIKQAFPEIPVLQSGGNLGFSGGNNVGIRHALEAGADYVWLLNNDTLVFPDSLEELLKTADQCPGAGVIGSVLYYLEQPERVQAWGGGKIIMPLGIARHYLEAQPLGKTSYITGASMLIRREVLEQVGLLDDGFFMYWEDTDYSFRVRRAGWEIAVAPGSKILHKESASLGQYNPVTIGYRNRSALRFFRKHSRWGVLPALIGILARTLKARLGKVVS</sequence>
<evidence type="ECO:0000313" key="5">
    <source>
        <dbReference type="Proteomes" id="UP000569951"/>
    </source>
</evidence>
<dbReference type="GO" id="GO:0016757">
    <property type="term" value="F:glycosyltransferase activity"/>
    <property type="evidence" value="ECO:0007669"/>
    <property type="project" value="UniProtKB-KW"/>
</dbReference>
<evidence type="ECO:0008006" key="6">
    <source>
        <dbReference type="Google" id="ProtNLM"/>
    </source>
</evidence>
<dbReference type="Gene3D" id="3.90.550.10">
    <property type="entry name" value="Spore Coat Polysaccharide Biosynthesis Protein SpsA, Chain A"/>
    <property type="match status" value="1"/>
</dbReference>
<accession>A0A841HXM3</accession>
<name>A0A841HXM3_9DEIO</name>
<reference evidence="4 5" key="1">
    <citation type="submission" date="2020-08" db="EMBL/GenBank/DDBJ databases">
        <title>Genomic Encyclopedia of Type Strains, Phase IV (KMG-IV): sequencing the most valuable type-strain genomes for metagenomic binning, comparative biology and taxonomic classification.</title>
        <authorList>
            <person name="Goeker M."/>
        </authorList>
    </citation>
    <scope>NUCLEOTIDE SEQUENCE [LARGE SCALE GENOMIC DNA]</scope>
    <source>
        <strain evidence="4 5">DSM 21458</strain>
    </source>
</reference>
<keyword evidence="3" id="KW-0808">Transferase</keyword>
<proteinExistence type="inferred from homology"/>
<comment type="similarity">
    <text evidence="1">Belongs to the glycosyltransferase 2 family.</text>
</comment>
<dbReference type="PANTHER" id="PTHR43179:SF12">
    <property type="entry name" value="GALACTOFURANOSYLTRANSFERASE GLFT2"/>
    <property type="match status" value="1"/>
</dbReference>
<dbReference type="CDD" id="cd04186">
    <property type="entry name" value="GT_2_like_c"/>
    <property type="match status" value="1"/>
</dbReference>
<dbReference type="InterPro" id="IPR029044">
    <property type="entry name" value="Nucleotide-diphossugar_trans"/>
</dbReference>
<evidence type="ECO:0000313" key="4">
    <source>
        <dbReference type="EMBL" id="MBB6097613.1"/>
    </source>
</evidence>
<evidence type="ECO:0000256" key="2">
    <source>
        <dbReference type="ARBA" id="ARBA00022676"/>
    </source>
</evidence>
<keyword evidence="5" id="KW-1185">Reference proteome</keyword>
<protein>
    <recommendedName>
        <fullName evidence="6">Glycosyltransferase 2-like domain-containing protein</fullName>
    </recommendedName>
</protein>
<dbReference type="Pfam" id="PF13641">
    <property type="entry name" value="Glyco_tranf_2_3"/>
    <property type="match status" value="1"/>
</dbReference>
<dbReference type="EMBL" id="JACHHG010000003">
    <property type="protein sequence ID" value="MBB6097613.1"/>
    <property type="molecule type" value="Genomic_DNA"/>
</dbReference>
<evidence type="ECO:0000256" key="1">
    <source>
        <dbReference type="ARBA" id="ARBA00006739"/>
    </source>
</evidence>
<gene>
    <name evidence="4" type="ORF">HNR42_001030</name>
</gene>
<evidence type="ECO:0000256" key="3">
    <source>
        <dbReference type="ARBA" id="ARBA00022679"/>
    </source>
</evidence>
<dbReference type="SUPFAM" id="SSF53448">
    <property type="entry name" value="Nucleotide-diphospho-sugar transferases"/>
    <property type="match status" value="1"/>
</dbReference>
<dbReference type="PANTHER" id="PTHR43179">
    <property type="entry name" value="RHAMNOSYLTRANSFERASE WBBL"/>
    <property type="match status" value="1"/>
</dbReference>
<comment type="caution">
    <text evidence="4">The sequence shown here is derived from an EMBL/GenBank/DDBJ whole genome shotgun (WGS) entry which is preliminary data.</text>
</comment>
<organism evidence="4 5">
    <name type="scientific">Deinobacterium chartae</name>
    <dbReference type="NCBI Taxonomy" id="521158"/>
    <lineage>
        <taxon>Bacteria</taxon>
        <taxon>Thermotogati</taxon>
        <taxon>Deinococcota</taxon>
        <taxon>Deinococci</taxon>
        <taxon>Deinococcales</taxon>
        <taxon>Deinococcaceae</taxon>
        <taxon>Deinobacterium</taxon>
    </lineage>
</organism>